<dbReference type="SUPFAM" id="SSF51120">
    <property type="entry name" value="beta-Roll"/>
    <property type="match status" value="1"/>
</dbReference>
<protein>
    <submittedName>
        <fullName evidence="3">Cyanobacterial long repeat domain protein</fullName>
    </submittedName>
</protein>
<accession>A0A1S2N524</accession>
<dbReference type="NCBIfam" id="TIGR02059">
    <property type="entry name" value="swm_rep_I"/>
    <property type="match status" value="1"/>
</dbReference>
<evidence type="ECO:0000313" key="4">
    <source>
        <dbReference type="Proteomes" id="UP000180246"/>
    </source>
</evidence>
<dbReference type="EMBL" id="JRYB01000001">
    <property type="protein sequence ID" value="OIJ40169.1"/>
    <property type="molecule type" value="Genomic_DNA"/>
</dbReference>
<dbReference type="InterPro" id="IPR011801">
    <property type="entry name" value="Swm_rep_I_cyn"/>
</dbReference>
<dbReference type="Pfam" id="PF13946">
    <property type="entry name" value="DUF4214"/>
    <property type="match status" value="2"/>
</dbReference>
<dbReference type="InterPro" id="IPR038255">
    <property type="entry name" value="PBS_linker_sf"/>
</dbReference>
<dbReference type="Proteomes" id="UP000180246">
    <property type="component" value="Unassembled WGS sequence"/>
</dbReference>
<dbReference type="Pfam" id="PF00353">
    <property type="entry name" value="HemolysinCabind"/>
    <property type="match status" value="2"/>
</dbReference>
<dbReference type="Pfam" id="PF13753">
    <property type="entry name" value="SWM_repeat"/>
    <property type="match status" value="1"/>
</dbReference>
<dbReference type="PRINTS" id="PR00313">
    <property type="entry name" value="CABNDNGRPT"/>
</dbReference>
<feature type="domain" description="DUF4214" evidence="1">
    <location>
        <begin position="2475"/>
        <end position="2541"/>
    </location>
</feature>
<dbReference type="InterPro" id="IPR001343">
    <property type="entry name" value="Hemolysn_Ca-bd"/>
</dbReference>
<dbReference type="InterPro" id="IPR011049">
    <property type="entry name" value="Serralysin-like_metalloprot_C"/>
</dbReference>
<feature type="domain" description="DUF4347" evidence="2">
    <location>
        <begin position="16"/>
        <end position="179"/>
    </location>
</feature>
<proteinExistence type="predicted"/>
<dbReference type="Gene3D" id="1.10.3130.20">
    <property type="entry name" value="Phycobilisome linker domain"/>
    <property type="match status" value="1"/>
</dbReference>
<organism evidence="3 4">
    <name type="scientific">Massilia timonae</name>
    <dbReference type="NCBI Taxonomy" id="47229"/>
    <lineage>
        <taxon>Bacteria</taxon>
        <taxon>Pseudomonadati</taxon>
        <taxon>Pseudomonadota</taxon>
        <taxon>Betaproteobacteria</taxon>
        <taxon>Burkholderiales</taxon>
        <taxon>Oxalobacteraceae</taxon>
        <taxon>Telluria group</taxon>
        <taxon>Massilia</taxon>
    </lineage>
</organism>
<sequence>MTTTTNVQPGTGSGEIAFIDTSIAGYQTLLDGLREGVEAVLIDGARDGVAQIAAALAGRSGIEAVHVFTHGAPGMLQLGATRLTESSLADHAADLGVLRSALAEGADLLLYGCDVAAGDVGESFLQALSAATGADVAASVDPSGSALLGGDWELEAATGNIEASSALTPAIQASFSGLLAVGDHGFDNVSTIPFDFTNVAIHGGWRFTSTEKVEMAVADADAGLYSSMMLDDGSGDGIMWLNYNGINENGETGDSRNYTMGSADGSEFKLESFAIGQRLGSSEVPTAPTLTITAYRNNIAVAPGEVVDLRADKTTGNIRYTFAGGTPGEDRYGVLSFNATSNFDNLDEIRFAFSGVSDLQIDNIDVSTAVADTREPLILSVTPPLNDTYAIGETLRFTVTFDEDIIVTGTDSRLELNIGGSTQYATFVSAPTSKTIIYSYTVKSGDLDADGITVGALSAGTGTIRDAAGNPADLTLNNVGATAGVRVDGVAPAITGTITPPANGTYVAGSNLDFTVTFDENVTITGTSSTLGLTIGNTAVFATHLSQTANSITYRYVVQSGNLDADGITIGGLTLPDGNTIRDAAGNNADVSLDGHLPPLAGVRVDAVAPAVLGYISAPIADSYRAGDVLTFNVTFNENIAVTLGGAPSTLGLTIGSTARSASYVTSDTNSVTYSYTVQAGDNDADGIGIGSIALGGMTIRDAAGNNAVLSLTGHLPSTTGILVDTTAPAVSGNISVPGNGSYRVGQHLDFTVSFDENVTVDGTDSTLGLTIGGELRSAIWLSDGGNTVTYRYTVQAGDLDADGIQVHAIVPGSSTFRDAAGNDANLSLVDHLPSTSAVLVDGVAPTISGTISAPTDRWYSVGDELLFTVTFDEDIAITGTASTLTLDVGGVARQAVHDTSNGNSIIYRYVVQSGDNDGNGIDITSLALNGSSIRDQAGNNANLTLTGHLPVLTGVLVDGSAPSISAVDVPQDGYYRAGDVLSFTVTFDEDVIVDGDDSMLNLTIGATARNATFDSSTANSITYTYTVQTGDNDANGIAIDGITPGSTTIRDAAGNHASLSMAGGLPPTTGVIVDTMPPSVSGNMSVPANATYVAGQILEFKITFNEDITVSGNDSTLGLTIGGAARSASFHSADGGTVTYRYTVQAGDVDADGIDVGAIDPGLGSFRDAAGNDADLSLSGHVPPTSQVLVDGTVPSVTGIDVPGDRWYSLGQVLEFTVNFDENVTVFGSASTLELDIGGTSRSATYSSSIGHSVTYRYTVQASDNDADGINVAGLALNGSTIRDAAGNDANLMLTGHVPPLTDVLVDGGPPAVSGNIEVPEAGSYRAGQVLNFTLKFSENVTVVGQGSELALDIGGAVRHAGFVSSAGDSVTYSYTVQAGDTDANGIEVGAIVLNGATIRDAAGNDANLALDGHLPSTADVLIDTTAPAVAGAVTVPLPGTYVAGQTLDFVVSFDENVTVDGDSSTLGLTIGAAARSAAFLSAAGNTVTYRYIVQAGDLDANGIDVGAIVLGSSTIRDAAGNDAVIALAGHLPPTTGILVDGTVPVVSGTIGAPGDKTYTVGETLTFTVTFSENVTVTGANSTLGLDIGGAARSAVYESKSANSVTYSYTVQAGDNDADGIEITGLALNGGAIRDAAGNNADLALAGHLPSLTDVLVDGDPPAVSGNIEVPEAGSYRVGQVLNFTLKFSENVTVVGQGSELALDIGGAVRHAGFVASAGDSVTYSYTVQAGDTDANGIEVGGIVLNGATIRDAAGNDANLALDGHLPSTANVLIDTTAPAVAGAVTAPLPGTYVAGQSLDFVVSFDENVTVDGDSSTLGLTIGAAARSAAFLSAAGNTVTYRYIVQAGDLDADGIDVGAITLGSSTIRDAAGNDAVIELAGHLPSTTGILVDGTVPVVSGTIAAPGDKTYTVGETLTFTVTFSENVTVTGASSTLGLDIGGAARSAVYESKTANSITYSYTVQAGDNDADGIEITGLALNGGAIRDAAGNNADLALAGHLPPLDAVRVDTAGPILTTATVDGNSMVLSFADAGALDATHPPALGDFTVTVAGETVTVTGVTVDASAKTVTLTLSTAVRNGQAVTVAYDDLTPNDANAIQDAVGNDAASFGVTPVVNNTPAPPTNPPTNPPATGNTVDGVTLQIGTVVRSDGTVAQVVTVPIVTPSRQEQVGNNNVADIPLVKAADGSSLLAVQVPTGAGLQSIGNGAPKRAGDSLTDLIREIQAHTASGSHDQNQLTGGGGGFLDILDADTQLLVQTIVLGGTGGTADVPLGIIGQPQQAGAVQSALVIDARSLSSAATIELQHVNFAAIIGAATVTGGAGNQHVWGDGSSQTIILGEGDDVLHGGAGDDIIGSGAGDDMIYGDEGDDLVFGGEGNDYLDGGTGHDTARFSGAVDGYSLRLKDGLLVMTDRAGNDGVDTVAAVEVLRFTGGQSMADDAVLARLYEGVLGRQASAAEVAWWQDVHVRGASLQQIAAAIIDSPEAAQAMGRADDDAFVAGLYQSVLGRTAPSAESAFWTDLLADGVDRATVALGFVNSAEKLASSLDVDFNHSDVAVLTRMYHAMFGRAPDEGGLNFWLERHEDGVSLGAIADEFIVSAEAQGLAGHGSDAAFIDQLFATALNRAPSSEEKTLLLEHLQNGVYDRGQVLLDVSESEESIVIVGAINTSIDLL</sequence>
<dbReference type="InterPro" id="IPR025282">
    <property type="entry name" value="DUF4214"/>
</dbReference>
<dbReference type="GO" id="GO:0005509">
    <property type="term" value="F:calcium ion binding"/>
    <property type="evidence" value="ECO:0007669"/>
    <property type="project" value="InterPro"/>
</dbReference>
<reference evidence="3 4" key="1">
    <citation type="submission" date="2014-10" db="EMBL/GenBank/DDBJ databases">
        <authorList>
            <person name="Seo M.-J."/>
            <person name="Seok Y.J."/>
            <person name="Cha I.-T."/>
        </authorList>
    </citation>
    <scope>NUCLEOTIDE SEQUENCE [LARGE SCALE GENOMIC DNA]</scope>
    <source>
        <strain evidence="3 4">NEU</strain>
    </source>
</reference>
<comment type="caution">
    <text evidence="3">The sequence shown here is derived from an EMBL/GenBank/DDBJ whole genome shotgun (WGS) entry which is preliminary data.</text>
</comment>
<evidence type="ECO:0000259" key="2">
    <source>
        <dbReference type="Pfam" id="PF14252"/>
    </source>
</evidence>
<evidence type="ECO:0000313" key="3">
    <source>
        <dbReference type="EMBL" id="OIJ40169.1"/>
    </source>
</evidence>
<dbReference type="InterPro" id="IPR025592">
    <property type="entry name" value="DUF4347"/>
</dbReference>
<dbReference type="InterPro" id="IPR028059">
    <property type="entry name" value="SWM_rpt"/>
</dbReference>
<gene>
    <name evidence="3" type="ORF">LO55_4785</name>
</gene>
<evidence type="ECO:0000259" key="1">
    <source>
        <dbReference type="Pfam" id="PF13946"/>
    </source>
</evidence>
<feature type="domain" description="DUF4214" evidence="1">
    <location>
        <begin position="2591"/>
        <end position="2657"/>
    </location>
</feature>
<dbReference type="Pfam" id="PF14252">
    <property type="entry name" value="DUF4347"/>
    <property type="match status" value="1"/>
</dbReference>
<name>A0A1S2N524_9BURK</name>